<evidence type="ECO:0000313" key="3">
    <source>
        <dbReference type="Proteomes" id="UP000266091"/>
    </source>
</evidence>
<dbReference type="Proteomes" id="UP000266091">
    <property type="component" value="Unassembled WGS sequence"/>
</dbReference>
<gene>
    <name evidence="2" type="ORF">MESMUL_17500</name>
</gene>
<proteinExistence type="predicted"/>
<protein>
    <submittedName>
        <fullName evidence="2">Uncharacterized protein</fullName>
    </submittedName>
</protein>
<feature type="transmembrane region" description="Helical" evidence="1">
    <location>
        <begin position="6"/>
        <end position="25"/>
    </location>
</feature>
<keyword evidence="1" id="KW-0812">Transmembrane</keyword>
<sequence>MQMFFVVVLAILTVISWYGFIRCMVNPNWLRQKGEEAHGRRYYAIKLLPLALIATAVLISEALTIWH</sequence>
<dbReference type="OrthoDB" id="9863037at2"/>
<evidence type="ECO:0000256" key="1">
    <source>
        <dbReference type="SAM" id="Phobius"/>
    </source>
</evidence>
<accession>A0A388SDR8</accession>
<keyword evidence="3" id="KW-1185">Reference proteome</keyword>
<reference evidence="2 3" key="1">
    <citation type="journal article" date="2018" name="Int. J. Syst. Evol. Microbiol.">
        <title>Mesosutterella multiformis gen. nov., sp. nov., a member of the family Sutterellaceae and Sutterella megalosphaeroides sp. nov., isolated from human faeces.</title>
        <authorList>
            <person name="Sakamoto M."/>
            <person name="Ikeyama N."/>
            <person name="Kunihiro T."/>
            <person name="Iino T."/>
            <person name="Yuki M."/>
            <person name="Ohkuma M."/>
        </authorList>
    </citation>
    <scope>NUCLEOTIDE SEQUENCE [LARGE SCALE GENOMIC DNA]</scope>
    <source>
        <strain evidence="2 3">4NBBH2</strain>
    </source>
</reference>
<dbReference type="AlphaFoldDB" id="A0A388SDR8"/>
<keyword evidence="1" id="KW-1133">Transmembrane helix</keyword>
<dbReference type="RefSeq" id="WP_022444382.1">
    <property type="nucleotide sequence ID" value="NZ_BGZJ01000002.1"/>
</dbReference>
<dbReference type="EMBL" id="BGZJ01000002">
    <property type="protein sequence ID" value="GBO94396.1"/>
    <property type="molecule type" value="Genomic_DNA"/>
</dbReference>
<keyword evidence="1" id="KW-0472">Membrane</keyword>
<feature type="transmembrane region" description="Helical" evidence="1">
    <location>
        <begin position="45"/>
        <end position="66"/>
    </location>
</feature>
<comment type="caution">
    <text evidence="2">The sequence shown here is derived from an EMBL/GenBank/DDBJ whole genome shotgun (WGS) entry which is preliminary data.</text>
</comment>
<name>A0A388SDR8_9BURK</name>
<organism evidence="2 3">
    <name type="scientific">Mesosutterella multiformis</name>
    <dbReference type="NCBI Taxonomy" id="2259133"/>
    <lineage>
        <taxon>Bacteria</taxon>
        <taxon>Pseudomonadati</taxon>
        <taxon>Pseudomonadota</taxon>
        <taxon>Betaproteobacteria</taxon>
        <taxon>Burkholderiales</taxon>
        <taxon>Sutterellaceae</taxon>
        <taxon>Mesosutterella</taxon>
    </lineage>
</organism>
<evidence type="ECO:0000313" key="2">
    <source>
        <dbReference type="EMBL" id="GBO94396.1"/>
    </source>
</evidence>